<dbReference type="PANTHER" id="PTHR32552:SF89">
    <property type="entry name" value="CATECHOLATE SIDEROPHORE RECEPTOR FIU"/>
    <property type="match status" value="1"/>
</dbReference>
<feature type="domain" description="TonB-dependent receptor-like beta-barrel" evidence="16">
    <location>
        <begin position="247"/>
        <end position="777"/>
    </location>
</feature>
<keyword evidence="9" id="KW-0406">Ion transport</keyword>
<dbReference type="SUPFAM" id="SSF56935">
    <property type="entry name" value="Porins"/>
    <property type="match status" value="1"/>
</dbReference>
<dbReference type="GO" id="GO:0015344">
    <property type="term" value="F:siderophore uptake transmembrane transporter activity"/>
    <property type="evidence" value="ECO:0007669"/>
    <property type="project" value="TreeGrafter"/>
</dbReference>
<comment type="caution">
    <text evidence="18">The sequence shown here is derived from an EMBL/GenBank/DDBJ whole genome shotgun (WGS) entry which is preliminary data.</text>
</comment>
<dbReference type="GO" id="GO:0009279">
    <property type="term" value="C:cell outer membrane"/>
    <property type="evidence" value="ECO:0007669"/>
    <property type="project" value="UniProtKB-SubCell"/>
</dbReference>
<dbReference type="InterPro" id="IPR036942">
    <property type="entry name" value="Beta-barrel_TonB_sf"/>
</dbReference>
<evidence type="ECO:0000259" key="17">
    <source>
        <dbReference type="Pfam" id="PF07715"/>
    </source>
</evidence>
<evidence type="ECO:0000256" key="3">
    <source>
        <dbReference type="ARBA" id="ARBA00022448"/>
    </source>
</evidence>
<dbReference type="InterPro" id="IPR037066">
    <property type="entry name" value="Plug_dom_sf"/>
</dbReference>
<comment type="similarity">
    <text evidence="2 14 15">Belongs to the TonB-dependent receptor family.</text>
</comment>
<dbReference type="RefSeq" id="WP_145155200.1">
    <property type="nucleotide sequence ID" value="NZ_VNIM01000118.1"/>
</dbReference>
<evidence type="ECO:0000256" key="6">
    <source>
        <dbReference type="ARBA" id="ARBA00022692"/>
    </source>
</evidence>
<keyword evidence="7" id="KW-0732">Signal</keyword>
<dbReference type="Pfam" id="PF00593">
    <property type="entry name" value="TonB_dep_Rec_b-barrel"/>
    <property type="match status" value="1"/>
</dbReference>
<accession>A0A558QTV5</accession>
<evidence type="ECO:0000256" key="10">
    <source>
        <dbReference type="ARBA" id="ARBA00023077"/>
    </source>
</evidence>
<keyword evidence="3 14" id="KW-0813">Transport</keyword>
<evidence type="ECO:0000256" key="2">
    <source>
        <dbReference type="ARBA" id="ARBA00009810"/>
    </source>
</evidence>
<evidence type="ECO:0000256" key="15">
    <source>
        <dbReference type="RuleBase" id="RU003357"/>
    </source>
</evidence>
<dbReference type="FunFam" id="2.170.130.10:FF:000001">
    <property type="entry name" value="Catecholate siderophore TonB-dependent receptor"/>
    <property type="match status" value="1"/>
</dbReference>
<dbReference type="OrthoDB" id="9760333at2"/>
<feature type="domain" description="TonB-dependent receptor plug" evidence="17">
    <location>
        <begin position="42"/>
        <end position="140"/>
    </location>
</feature>
<dbReference type="CDD" id="cd01347">
    <property type="entry name" value="ligand_gated_channel"/>
    <property type="match status" value="1"/>
</dbReference>
<evidence type="ECO:0000256" key="13">
    <source>
        <dbReference type="ARBA" id="ARBA00023237"/>
    </source>
</evidence>
<dbReference type="PANTHER" id="PTHR32552">
    <property type="entry name" value="FERRICHROME IRON RECEPTOR-RELATED"/>
    <property type="match status" value="1"/>
</dbReference>
<keyword evidence="4 14" id="KW-1134">Transmembrane beta strand</keyword>
<evidence type="ECO:0000256" key="14">
    <source>
        <dbReference type="PROSITE-ProRule" id="PRU01360"/>
    </source>
</evidence>
<evidence type="ECO:0000259" key="16">
    <source>
        <dbReference type="Pfam" id="PF00593"/>
    </source>
</evidence>
<keyword evidence="8" id="KW-0408">Iron</keyword>
<dbReference type="GO" id="GO:0015891">
    <property type="term" value="P:siderophore transport"/>
    <property type="evidence" value="ECO:0007669"/>
    <property type="project" value="UniProtKB-ARBA"/>
</dbReference>
<evidence type="ECO:0000256" key="7">
    <source>
        <dbReference type="ARBA" id="ARBA00022729"/>
    </source>
</evidence>
<dbReference type="InterPro" id="IPR012910">
    <property type="entry name" value="Plug_dom"/>
</dbReference>
<sequence>VTPPETGDRANVLGGVTVTDTAIIDEGYKGEIKQTPKYVAPLLDTPRSIVVIPREVIAETGSTTLVEALRTVPGITFGAAEGGNPIGDRPFIRGFDSQGSTYLDGVRDIGAQSREIFAVEQVQVVRGPDGTLGGRGSAGGSLNIVSKLPTATDLIEATASYGNADYKRATLDVNRKISDMVAVRINAMWHDQDVAGRDAIFSRRWGVAPSVTIGIDSPTKLTLSYYHLHTDELPDAGIPYLYTIGNTPNLGYSRSEPAETFTTIGGVTGKVDRDTFYGLKDRDFRKTNVDQFTMRAEHSFGDITIRNTARYGHTDQGYIYTQPDDSQGNVYGTNAANPATAGGLVWRRANTRYSVTESFIDQADIYGTLKTGGIEHSFSAGAEASHEHAARGTYVGAGNVLNGTETLSTGATITPRCTAAAIARFYCTSAFTPNPDDAWRSTQGDASNVVVPVVRSAPGTRTINRATNVGAYAFDQVKFSEALQLNLGVRYDRYTSSVSPGLLSTATTGRIRLERADDLWNYQAGLVFKPTANTTLYVQHGTSATPPNALLGEGSEGNALPTTITAANLTLLDSLKIERTKSYEAGAKAELFDGGLALNVAVFDTRTKNARVTGPDNTVQFVGERRIRGVEFGYNGNITEAWKIFGGYSYLDAKIVDGGFPALTVAAVGARPATTALVPSVNTGRQFPQTAKHAFSTFTTFNFTPAFQIGGGAYYVSRVFGGYSDNRTATQNAAGVVTVNPATKILARSVPSYWRFDATASYKFTDAIDLRVNVQNLTDKRYYPQAFTTHYAAIAPGRTYYATLAFRY</sequence>
<evidence type="ECO:0000256" key="8">
    <source>
        <dbReference type="ARBA" id="ARBA00023004"/>
    </source>
</evidence>
<reference evidence="18 19" key="1">
    <citation type="submission" date="2019-07" db="EMBL/GenBank/DDBJ databases">
        <title>Sphingomonas solaris sp. nov., isolated from a solar panel from Boston, Massachusetts.</title>
        <authorList>
            <person name="Tanner K."/>
            <person name="Pascual J."/>
            <person name="Mancuso C."/>
            <person name="Pereto J."/>
            <person name="Khalil A."/>
            <person name="Vilanova C."/>
        </authorList>
    </citation>
    <scope>NUCLEOTIDE SEQUENCE [LARGE SCALE GENOMIC DNA]</scope>
    <source>
        <strain evidence="18 19">R4DWN</strain>
    </source>
</reference>
<feature type="non-terminal residue" evidence="18">
    <location>
        <position position="1"/>
    </location>
</feature>
<evidence type="ECO:0000256" key="5">
    <source>
        <dbReference type="ARBA" id="ARBA00022496"/>
    </source>
</evidence>
<dbReference type="InterPro" id="IPR039426">
    <property type="entry name" value="TonB-dep_rcpt-like"/>
</dbReference>
<keyword evidence="5" id="KW-0410">Iron transport</keyword>
<keyword evidence="19" id="KW-1185">Reference proteome</keyword>
<keyword evidence="13 14" id="KW-0998">Cell outer membrane</keyword>
<dbReference type="Proteomes" id="UP000318681">
    <property type="component" value="Unassembled WGS sequence"/>
</dbReference>
<keyword evidence="6 14" id="KW-0812">Transmembrane</keyword>
<protein>
    <submittedName>
        <fullName evidence="18">TonB-dependent receptor</fullName>
    </submittedName>
</protein>
<keyword evidence="10 15" id="KW-0798">TonB box</keyword>
<keyword evidence="11 14" id="KW-0472">Membrane</keyword>
<dbReference type="AlphaFoldDB" id="A0A558QTV5"/>
<comment type="subcellular location">
    <subcellularLocation>
        <location evidence="1 14">Cell outer membrane</location>
        <topology evidence="1 14">Multi-pass membrane protein</topology>
    </subcellularLocation>
</comment>
<keyword evidence="12 18" id="KW-0675">Receptor</keyword>
<gene>
    <name evidence="18" type="ORF">FOY91_18785</name>
</gene>
<evidence type="ECO:0000256" key="11">
    <source>
        <dbReference type="ARBA" id="ARBA00023136"/>
    </source>
</evidence>
<name>A0A558QTV5_9SPHN</name>
<dbReference type="Pfam" id="PF07715">
    <property type="entry name" value="Plug"/>
    <property type="match status" value="1"/>
</dbReference>
<dbReference type="EMBL" id="VNIM01000118">
    <property type="protein sequence ID" value="TVV70564.1"/>
    <property type="molecule type" value="Genomic_DNA"/>
</dbReference>
<evidence type="ECO:0000256" key="9">
    <source>
        <dbReference type="ARBA" id="ARBA00023065"/>
    </source>
</evidence>
<organism evidence="18 19">
    <name type="scientific">Alterirhizorhabdus solaris</name>
    <dbReference type="NCBI Taxonomy" id="2529389"/>
    <lineage>
        <taxon>Bacteria</taxon>
        <taxon>Pseudomonadati</taxon>
        <taxon>Pseudomonadota</taxon>
        <taxon>Alphaproteobacteria</taxon>
        <taxon>Sphingomonadales</taxon>
        <taxon>Rhizorhabdaceae</taxon>
        <taxon>Alterirhizorhabdus</taxon>
    </lineage>
</organism>
<evidence type="ECO:0000256" key="4">
    <source>
        <dbReference type="ARBA" id="ARBA00022452"/>
    </source>
</evidence>
<dbReference type="PROSITE" id="PS52016">
    <property type="entry name" value="TONB_DEPENDENT_REC_3"/>
    <property type="match status" value="1"/>
</dbReference>
<dbReference type="InterPro" id="IPR000531">
    <property type="entry name" value="Beta-barrel_TonB"/>
</dbReference>
<evidence type="ECO:0000256" key="1">
    <source>
        <dbReference type="ARBA" id="ARBA00004571"/>
    </source>
</evidence>
<evidence type="ECO:0000313" key="18">
    <source>
        <dbReference type="EMBL" id="TVV70564.1"/>
    </source>
</evidence>
<evidence type="ECO:0000313" key="19">
    <source>
        <dbReference type="Proteomes" id="UP000318681"/>
    </source>
</evidence>
<proteinExistence type="inferred from homology"/>
<evidence type="ECO:0000256" key="12">
    <source>
        <dbReference type="ARBA" id="ARBA00023170"/>
    </source>
</evidence>
<dbReference type="Gene3D" id="2.40.170.20">
    <property type="entry name" value="TonB-dependent receptor, beta-barrel domain"/>
    <property type="match status" value="1"/>
</dbReference>
<dbReference type="Gene3D" id="2.170.130.10">
    <property type="entry name" value="TonB-dependent receptor, plug domain"/>
    <property type="match status" value="1"/>
</dbReference>